<evidence type="ECO:0000313" key="2">
    <source>
        <dbReference type="Proteomes" id="UP000762676"/>
    </source>
</evidence>
<gene>
    <name evidence="1" type="ORF">ElyMa_006217000</name>
</gene>
<dbReference type="InterPro" id="IPR036378">
    <property type="entry name" value="FAS1_dom_sf"/>
</dbReference>
<protein>
    <submittedName>
        <fullName evidence="1">Fasciclin-like protein</fullName>
    </submittedName>
</protein>
<accession>A0AAV4H4F7</accession>
<dbReference type="Proteomes" id="UP000762676">
    <property type="component" value="Unassembled WGS sequence"/>
</dbReference>
<name>A0AAV4H4F7_9GAST</name>
<dbReference type="SUPFAM" id="SSF82153">
    <property type="entry name" value="FAS1 domain"/>
    <property type="match status" value="1"/>
</dbReference>
<evidence type="ECO:0000313" key="1">
    <source>
        <dbReference type="EMBL" id="GFR93087.1"/>
    </source>
</evidence>
<keyword evidence="2" id="KW-1185">Reference proteome</keyword>
<proteinExistence type="predicted"/>
<sequence length="98" mass="10968">MWFIRRILKVSWKDKKTNDEGLNAAGVNITKQNILVFNGYVHILDGIMAPPAGNAVDVINSNGALTSYVSLLWGTGLLEFIRCEFEMIKSLIASEFMF</sequence>
<dbReference type="EMBL" id="BMAT01012483">
    <property type="protein sequence ID" value="GFR93087.1"/>
    <property type="molecule type" value="Genomic_DNA"/>
</dbReference>
<reference evidence="1 2" key="1">
    <citation type="journal article" date="2021" name="Elife">
        <title>Chloroplast acquisition without the gene transfer in kleptoplastic sea slugs, Plakobranchus ocellatus.</title>
        <authorList>
            <person name="Maeda T."/>
            <person name="Takahashi S."/>
            <person name="Yoshida T."/>
            <person name="Shimamura S."/>
            <person name="Takaki Y."/>
            <person name="Nagai Y."/>
            <person name="Toyoda A."/>
            <person name="Suzuki Y."/>
            <person name="Arimoto A."/>
            <person name="Ishii H."/>
            <person name="Satoh N."/>
            <person name="Nishiyama T."/>
            <person name="Hasebe M."/>
            <person name="Maruyama T."/>
            <person name="Minagawa J."/>
            <person name="Obokata J."/>
            <person name="Shigenobu S."/>
        </authorList>
    </citation>
    <scope>NUCLEOTIDE SEQUENCE [LARGE SCALE GENOMIC DNA]</scope>
</reference>
<comment type="caution">
    <text evidence="1">The sequence shown here is derived from an EMBL/GenBank/DDBJ whole genome shotgun (WGS) entry which is preliminary data.</text>
</comment>
<dbReference type="AlphaFoldDB" id="A0AAV4H4F7"/>
<organism evidence="1 2">
    <name type="scientific">Elysia marginata</name>
    <dbReference type="NCBI Taxonomy" id="1093978"/>
    <lineage>
        <taxon>Eukaryota</taxon>
        <taxon>Metazoa</taxon>
        <taxon>Spiralia</taxon>
        <taxon>Lophotrochozoa</taxon>
        <taxon>Mollusca</taxon>
        <taxon>Gastropoda</taxon>
        <taxon>Heterobranchia</taxon>
        <taxon>Euthyneura</taxon>
        <taxon>Panpulmonata</taxon>
        <taxon>Sacoglossa</taxon>
        <taxon>Placobranchoidea</taxon>
        <taxon>Plakobranchidae</taxon>
        <taxon>Elysia</taxon>
    </lineage>
</organism>